<sequence length="531" mass="59012">MTAYVLTPQDAYVFARALVGMDWSDVPSSPATALLLTQLDPTTPEDTKLLRRILGQDLLLEILKVDPNSDPPEVASRTRDLNIVPELPEAIQMTNRKLDGAANVGLWLNDYVEWAGSAANETPLSFHQGAGLYLIAMAIGRRLYVQTPWRQKVFPNLYLMIVAVSTYYRKSAGLSLAQEVARLAIPHMLMPQPGSPENFMSMLGGILPPNFSDIPQADRQRLEHGNRFAAQRGLLRDELSGLFKSMGRDYMAGMKELIMTLYDCPAYLDSNTNNKGLVVIRDAALSIMGAATPAELGNALSVADWFNGNLARFGLLTPEDHYEERPALLESETPTNLADRLRQLHEALPDPPQANALGESPSAEVWSLTARIWPDVHAYEQALRAMTAPDSPLDDRLRAIYGRLHVQALKVAMLLAAMDWIDLGGQARPTVEPAHWYRAQMITESWRASAHRLLADLGENEEARLENRILGLLRGQQNPVTVREIYRALRSTRKPVVEALKALETDGVILRVEAPTKPGRKSEMYTLIQAE</sequence>
<dbReference type="RefSeq" id="WP_195171100.1">
    <property type="nucleotide sequence ID" value="NZ_CP062983.1"/>
</dbReference>
<keyword evidence="2" id="KW-1185">Reference proteome</keyword>
<gene>
    <name evidence="1" type="ORF">G4Y79_01255</name>
</gene>
<dbReference type="EMBL" id="CP062983">
    <property type="protein sequence ID" value="QPC83031.1"/>
    <property type="molecule type" value="Genomic_DNA"/>
</dbReference>
<dbReference type="InterPro" id="IPR036390">
    <property type="entry name" value="WH_DNA-bd_sf"/>
</dbReference>
<dbReference type="KEGG" id="pmet:G4Y79_01255"/>
<organism evidence="1 2">
    <name type="scientific">Phototrophicus methaneseepsis</name>
    <dbReference type="NCBI Taxonomy" id="2710758"/>
    <lineage>
        <taxon>Bacteria</taxon>
        <taxon>Bacillati</taxon>
        <taxon>Chloroflexota</taxon>
        <taxon>Candidatus Thermofontia</taxon>
        <taxon>Phototrophicales</taxon>
        <taxon>Phototrophicaceae</taxon>
        <taxon>Phototrophicus</taxon>
    </lineage>
</organism>
<proteinExistence type="predicted"/>
<reference evidence="1 2" key="1">
    <citation type="submission" date="2020-02" db="EMBL/GenBank/DDBJ databases">
        <authorList>
            <person name="Zheng R.K."/>
            <person name="Sun C.M."/>
        </authorList>
    </citation>
    <scope>NUCLEOTIDE SEQUENCE [LARGE SCALE GENOMIC DNA]</scope>
    <source>
        <strain evidence="2">rifampicinis</strain>
    </source>
</reference>
<name>A0A7S8E9U8_9CHLR</name>
<dbReference type="SUPFAM" id="SSF46785">
    <property type="entry name" value="Winged helix' DNA-binding domain"/>
    <property type="match status" value="1"/>
</dbReference>
<dbReference type="InterPro" id="IPR025048">
    <property type="entry name" value="DUF3987"/>
</dbReference>
<dbReference type="Proteomes" id="UP000594468">
    <property type="component" value="Chromosome"/>
</dbReference>
<evidence type="ECO:0000313" key="1">
    <source>
        <dbReference type="EMBL" id="QPC83031.1"/>
    </source>
</evidence>
<protein>
    <submittedName>
        <fullName evidence="1">DUF3987 domain-containing protein</fullName>
    </submittedName>
</protein>
<dbReference type="AlphaFoldDB" id="A0A7S8E9U8"/>
<evidence type="ECO:0000313" key="2">
    <source>
        <dbReference type="Proteomes" id="UP000594468"/>
    </source>
</evidence>
<accession>A0A7S8E9U8</accession>
<dbReference type="InterPro" id="IPR036388">
    <property type="entry name" value="WH-like_DNA-bd_sf"/>
</dbReference>
<dbReference type="Pfam" id="PF13148">
    <property type="entry name" value="DUF3987"/>
    <property type="match status" value="1"/>
</dbReference>
<dbReference type="Gene3D" id="1.10.10.10">
    <property type="entry name" value="Winged helix-like DNA-binding domain superfamily/Winged helix DNA-binding domain"/>
    <property type="match status" value="1"/>
</dbReference>